<keyword evidence="1" id="KW-0812">Transmembrane</keyword>
<organism evidence="2 3">
    <name type="scientific">Physcomitrium patens</name>
    <name type="common">Spreading-leaved earth moss</name>
    <name type="synonym">Physcomitrella patens</name>
    <dbReference type="NCBI Taxonomy" id="3218"/>
    <lineage>
        <taxon>Eukaryota</taxon>
        <taxon>Viridiplantae</taxon>
        <taxon>Streptophyta</taxon>
        <taxon>Embryophyta</taxon>
        <taxon>Bryophyta</taxon>
        <taxon>Bryophytina</taxon>
        <taxon>Bryopsida</taxon>
        <taxon>Funariidae</taxon>
        <taxon>Funariales</taxon>
        <taxon>Funariaceae</taxon>
        <taxon>Physcomitrium</taxon>
    </lineage>
</organism>
<accession>A0A7I3Z8B5</accession>
<dbReference type="EnsemblPlants" id="Pp3c15_5220V3.3">
    <property type="protein sequence ID" value="PAC:32928590.CDS.1"/>
    <property type="gene ID" value="Pp3c15_5220"/>
</dbReference>
<proteinExistence type="predicted"/>
<reference evidence="2" key="3">
    <citation type="submission" date="2020-12" db="UniProtKB">
        <authorList>
            <consortium name="EnsemblPlants"/>
        </authorList>
    </citation>
    <scope>IDENTIFICATION</scope>
</reference>
<feature type="transmembrane region" description="Helical" evidence="1">
    <location>
        <begin position="77"/>
        <end position="101"/>
    </location>
</feature>
<evidence type="ECO:0000313" key="2">
    <source>
        <dbReference type="EnsemblPlants" id="PAC:32928590.CDS.1"/>
    </source>
</evidence>
<keyword evidence="1" id="KW-0472">Membrane</keyword>
<keyword evidence="1" id="KW-1133">Transmembrane helix</keyword>
<dbReference type="EMBL" id="ABEU02000015">
    <property type="status" value="NOT_ANNOTATED_CDS"/>
    <property type="molecule type" value="Genomic_DNA"/>
</dbReference>
<dbReference type="Proteomes" id="UP000006727">
    <property type="component" value="Chromosome 15"/>
</dbReference>
<name>A0A7I3Z8B5_PHYPA</name>
<sequence length="107" mass="11499">MDDRTNGSGLALLLSTMLTPNKGGILSSWRVLLLKLSTRQRPAIFLLLLSDTLRIVLDGRSKDGVATYVIRGWFEEFGIFGLAASVLVRGGGIVFVGVNLISSCTDS</sequence>
<reference evidence="2 3" key="1">
    <citation type="journal article" date="2008" name="Science">
        <title>The Physcomitrella genome reveals evolutionary insights into the conquest of land by plants.</title>
        <authorList>
            <person name="Rensing S."/>
            <person name="Lang D."/>
            <person name="Zimmer A."/>
            <person name="Terry A."/>
            <person name="Salamov A."/>
            <person name="Shapiro H."/>
            <person name="Nishiyama T."/>
            <person name="Perroud P.-F."/>
            <person name="Lindquist E."/>
            <person name="Kamisugi Y."/>
            <person name="Tanahashi T."/>
            <person name="Sakakibara K."/>
            <person name="Fujita T."/>
            <person name="Oishi K."/>
            <person name="Shin-I T."/>
            <person name="Kuroki Y."/>
            <person name="Toyoda A."/>
            <person name="Suzuki Y."/>
            <person name="Hashimoto A."/>
            <person name="Yamaguchi K."/>
            <person name="Sugano A."/>
            <person name="Kohara Y."/>
            <person name="Fujiyama A."/>
            <person name="Anterola A."/>
            <person name="Aoki S."/>
            <person name="Ashton N."/>
            <person name="Barbazuk W.B."/>
            <person name="Barker E."/>
            <person name="Bennetzen J."/>
            <person name="Bezanilla M."/>
            <person name="Blankenship R."/>
            <person name="Cho S.H."/>
            <person name="Dutcher S."/>
            <person name="Estelle M."/>
            <person name="Fawcett J.A."/>
            <person name="Gundlach H."/>
            <person name="Hanada K."/>
            <person name="Heyl A."/>
            <person name="Hicks K.A."/>
            <person name="Hugh J."/>
            <person name="Lohr M."/>
            <person name="Mayer K."/>
            <person name="Melkozernov A."/>
            <person name="Murata T."/>
            <person name="Nelson D."/>
            <person name="Pils B."/>
            <person name="Prigge M."/>
            <person name="Reiss B."/>
            <person name="Renner T."/>
            <person name="Rombauts S."/>
            <person name="Rushton P."/>
            <person name="Sanderfoot A."/>
            <person name="Schween G."/>
            <person name="Shiu S.-H."/>
            <person name="Stueber K."/>
            <person name="Theodoulou F.L."/>
            <person name="Tu H."/>
            <person name="Van de Peer Y."/>
            <person name="Verrier P.J."/>
            <person name="Waters E."/>
            <person name="Wood A."/>
            <person name="Yang L."/>
            <person name="Cove D."/>
            <person name="Cuming A."/>
            <person name="Hasebe M."/>
            <person name="Lucas S."/>
            <person name="Mishler D.B."/>
            <person name="Reski R."/>
            <person name="Grigoriev I."/>
            <person name="Quatrano R.S."/>
            <person name="Boore J.L."/>
        </authorList>
    </citation>
    <scope>NUCLEOTIDE SEQUENCE [LARGE SCALE GENOMIC DNA]</scope>
    <source>
        <strain evidence="2 3">cv. Gransden 2004</strain>
    </source>
</reference>
<dbReference type="Gramene" id="Pp3c15_5220V3.3">
    <property type="protein sequence ID" value="PAC:32928590.CDS.1"/>
    <property type="gene ID" value="Pp3c15_5220"/>
</dbReference>
<protein>
    <submittedName>
        <fullName evidence="2">Uncharacterized protein</fullName>
    </submittedName>
</protein>
<evidence type="ECO:0000256" key="1">
    <source>
        <dbReference type="SAM" id="Phobius"/>
    </source>
</evidence>
<reference evidence="2 3" key="2">
    <citation type="journal article" date="2018" name="Plant J.">
        <title>The Physcomitrella patens chromosome-scale assembly reveals moss genome structure and evolution.</title>
        <authorList>
            <person name="Lang D."/>
            <person name="Ullrich K.K."/>
            <person name="Murat F."/>
            <person name="Fuchs J."/>
            <person name="Jenkins J."/>
            <person name="Haas F.B."/>
            <person name="Piednoel M."/>
            <person name="Gundlach H."/>
            <person name="Van Bel M."/>
            <person name="Meyberg R."/>
            <person name="Vives C."/>
            <person name="Morata J."/>
            <person name="Symeonidi A."/>
            <person name="Hiss M."/>
            <person name="Muchero W."/>
            <person name="Kamisugi Y."/>
            <person name="Saleh O."/>
            <person name="Blanc G."/>
            <person name="Decker E.L."/>
            <person name="van Gessel N."/>
            <person name="Grimwood J."/>
            <person name="Hayes R.D."/>
            <person name="Graham S.W."/>
            <person name="Gunter L.E."/>
            <person name="McDaniel S.F."/>
            <person name="Hoernstein S.N.W."/>
            <person name="Larsson A."/>
            <person name="Li F.W."/>
            <person name="Perroud P.F."/>
            <person name="Phillips J."/>
            <person name="Ranjan P."/>
            <person name="Rokshar D.S."/>
            <person name="Rothfels C.J."/>
            <person name="Schneider L."/>
            <person name="Shu S."/>
            <person name="Stevenson D.W."/>
            <person name="Thummler F."/>
            <person name="Tillich M."/>
            <person name="Villarreal Aguilar J.C."/>
            <person name="Widiez T."/>
            <person name="Wong G.K."/>
            <person name="Wymore A."/>
            <person name="Zhang Y."/>
            <person name="Zimmer A.D."/>
            <person name="Quatrano R.S."/>
            <person name="Mayer K.F.X."/>
            <person name="Goodstein D."/>
            <person name="Casacuberta J.M."/>
            <person name="Vandepoele K."/>
            <person name="Reski R."/>
            <person name="Cuming A.C."/>
            <person name="Tuskan G.A."/>
            <person name="Maumus F."/>
            <person name="Salse J."/>
            <person name="Schmutz J."/>
            <person name="Rensing S.A."/>
        </authorList>
    </citation>
    <scope>NUCLEOTIDE SEQUENCE [LARGE SCALE GENOMIC DNA]</scope>
    <source>
        <strain evidence="2 3">cv. Gransden 2004</strain>
    </source>
</reference>
<dbReference type="AlphaFoldDB" id="A0A7I3Z8B5"/>
<evidence type="ECO:0000313" key="3">
    <source>
        <dbReference type="Proteomes" id="UP000006727"/>
    </source>
</evidence>
<keyword evidence="3" id="KW-1185">Reference proteome</keyword>